<dbReference type="Pfam" id="PF00563">
    <property type="entry name" value="EAL"/>
    <property type="match status" value="1"/>
</dbReference>
<comment type="caution">
    <text evidence="3">The sequence shown here is derived from an EMBL/GenBank/DDBJ whole genome shotgun (WGS) entry which is preliminary data.</text>
</comment>
<keyword evidence="4" id="KW-1185">Reference proteome</keyword>
<dbReference type="NCBIfam" id="TIGR00254">
    <property type="entry name" value="GGDEF"/>
    <property type="match status" value="1"/>
</dbReference>
<dbReference type="Gene3D" id="3.20.20.450">
    <property type="entry name" value="EAL domain"/>
    <property type="match status" value="1"/>
</dbReference>
<dbReference type="RefSeq" id="WP_167636989.1">
    <property type="nucleotide sequence ID" value="NZ_JAATOP010000002.1"/>
</dbReference>
<name>A0ABX0VWZ2_9RHOB</name>
<evidence type="ECO:0000259" key="2">
    <source>
        <dbReference type="PROSITE" id="PS50887"/>
    </source>
</evidence>
<dbReference type="InterPro" id="IPR000160">
    <property type="entry name" value="GGDEF_dom"/>
</dbReference>
<dbReference type="SMART" id="SM00267">
    <property type="entry name" value="GGDEF"/>
    <property type="match status" value="1"/>
</dbReference>
<dbReference type="EMBL" id="JAATOP010000002">
    <property type="protein sequence ID" value="NIY71806.1"/>
    <property type="molecule type" value="Genomic_DNA"/>
</dbReference>
<feature type="domain" description="GGDEF" evidence="2">
    <location>
        <begin position="90"/>
        <end position="226"/>
    </location>
</feature>
<dbReference type="Pfam" id="PF00990">
    <property type="entry name" value="GGDEF"/>
    <property type="match status" value="1"/>
</dbReference>
<accession>A0ABX0VWZ2</accession>
<dbReference type="Proteomes" id="UP000709466">
    <property type="component" value="Unassembled WGS sequence"/>
</dbReference>
<dbReference type="InterPro" id="IPR050706">
    <property type="entry name" value="Cyclic-di-GMP_PDE-like"/>
</dbReference>
<dbReference type="SUPFAM" id="SSF55073">
    <property type="entry name" value="Nucleotide cyclase"/>
    <property type="match status" value="1"/>
</dbReference>
<feature type="domain" description="EAL" evidence="1">
    <location>
        <begin position="235"/>
        <end position="490"/>
    </location>
</feature>
<gene>
    <name evidence="3" type="ORF">HCZ30_05075</name>
</gene>
<dbReference type="InterPro" id="IPR001633">
    <property type="entry name" value="EAL_dom"/>
</dbReference>
<sequence length="504" mass="56147">MLNIGYNTVSQNLRRAIESVPLSVITPIGAFAGFEMLGYAGLVAGAAIPPVLLKSLSRDVQVDRVTDLMTRDAFMSAAHRRLIHAQRRRKFSTLFLIEIDRHKLLEEVHDRDGIEEILRIVAYRIKLNIRETDLISRMDGFSFAVMTDLSSKPDIEDALELASRIQQAIKRPLIVGRMNVHMTASIGFSMSDCISSTRTEDLLQATTNALIEAQRHGPSSVRSYSPAMRSRIEARNSLMQQVSRAFHDGEIRAFFQPQVSTVTGEITGFEALARWQHPDRGLIPPLDFLPAIAQANMMHRLGEVILNDTLEAITRWDQKGFTVPRVGVNFSSEELHAINLVDRIRCRVGSYRLLPDRIAVEVLETVVANQADEILFSNLSGLARLGCSLDLDDFGTGHASITSIRNYSVGRIKIDRSFVSGIDKDVEQQKMVAAILTMAERLGLQTLAEGVETSEERAKLAQLGCHEVQGYGIARPLAPELVDDWISNYTAQRISPPPRHLRAC</sequence>
<protein>
    <submittedName>
        <fullName evidence="3">Bifunctional diguanylate cyclase/phosphodiesterase</fullName>
    </submittedName>
</protein>
<dbReference type="PROSITE" id="PS50883">
    <property type="entry name" value="EAL"/>
    <property type="match status" value="1"/>
</dbReference>
<dbReference type="CDD" id="cd01948">
    <property type="entry name" value="EAL"/>
    <property type="match status" value="1"/>
</dbReference>
<evidence type="ECO:0000313" key="4">
    <source>
        <dbReference type="Proteomes" id="UP000709466"/>
    </source>
</evidence>
<dbReference type="PANTHER" id="PTHR33121">
    <property type="entry name" value="CYCLIC DI-GMP PHOSPHODIESTERASE PDEF"/>
    <property type="match status" value="1"/>
</dbReference>
<evidence type="ECO:0000313" key="3">
    <source>
        <dbReference type="EMBL" id="NIY71806.1"/>
    </source>
</evidence>
<evidence type="ECO:0000259" key="1">
    <source>
        <dbReference type="PROSITE" id="PS50883"/>
    </source>
</evidence>
<dbReference type="SUPFAM" id="SSF141868">
    <property type="entry name" value="EAL domain-like"/>
    <property type="match status" value="1"/>
</dbReference>
<dbReference type="PANTHER" id="PTHR33121:SF70">
    <property type="entry name" value="SIGNALING PROTEIN YKOW"/>
    <property type="match status" value="1"/>
</dbReference>
<dbReference type="InterPro" id="IPR029787">
    <property type="entry name" value="Nucleotide_cyclase"/>
</dbReference>
<dbReference type="SMART" id="SM00052">
    <property type="entry name" value="EAL"/>
    <property type="match status" value="1"/>
</dbReference>
<dbReference type="Gene3D" id="3.30.70.270">
    <property type="match status" value="1"/>
</dbReference>
<dbReference type="InterPro" id="IPR043128">
    <property type="entry name" value="Rev_trsase/Diguanyl_cyclase"/>
</dbReference>
<dbReference type="CDD" id="cd01949">
    <property type="entry name" value="GGDEF"/>
    <property type="match status" value="1"/>
</dbReference>
<dbReference type="PROSITE" id="PS50887">
    <property type="entry name" value="GGDEF"/>
    <property type="match status" value="1"/>
</dbReference>
<proteinExistence type="predicted"/>
<organism evidence="3 4">
    <name type="scientific">Marivivens donghaensis</name>
    <dbReference type="NCBI Taxonomy" id="1699413"/>
    <lineage>
        <taxon>Bacteria</taxon>
        <taxon>Pseudomonadati</taxon>
        <taxon>Pseudomonadota</taxon>
        <taxon>Alphaproteobacteria</taxon>
        <taxon>Rhodobacterales</taxon>
        <taxon>Paracoccaceae</taxon>
        <taxon>Marivivens group</taxon>
        <taxon>Marivivens</taxon>
    </lineage>
</organism>
<reference evidence="3 4" key="1">
    <citation type="submission" date="2020-03" db="EMBL/GenBank/DDBJ databases">
        <title>Bacterial isolates of synthetic phycosphere.</title>
        <authorList>
            <person name="Fu H."/>
            <person name="Moran M.A."/>
        </authorList>
    </citation>
    <scope>NUCLEOTIDE SEQUENCE [LARGE SCALE GENOMIC DNA]</scope>
    <source>
        <strain evidence="3 4">HF1</strain>
    </source>
</reference>
<dbReference type="InterPro" id="IPR035919">
    <property type="entry name" value="EAL_sf"/>
</dbReference>